<dbReference type="KEGG" id="shun:DWB77_01929"/>
<dbReference type="Proteomes" id="UP000271554">
    <property type="component" value="Chromosome"/>
</dbReference>
<dbReference type="EMBL" id="CP032698">
    <property type="protein sequence ID" value="AYG79811.1"/>
    <property type="molecule type" value="Genomic_DNA"/>
</dbReference>
<dbReference type="InterPro" id="IPR020017">
    <property type="entry name" value="XapX_domain"/>
</dbReference>
<keyword evidence="2" id="KW-1185">Reference proteome</keyword>
<sequence length="48" mass="4820">MAYVKVLLAGMVVGVLYVALRVKAPAPPPVALCGLLGMLLSQAALGAL</sequence>
<organism evidence="1 2">
    <name type="scientific">Streptomyces hundungensis</name>
    <dbReference type="NCBI Taxonomy" id="1077946"/>
    <lineage>
        <taxon>Bacteria</taxon>
        <taxon>Bacillati</taxon>
        <taxon>Actinomycetota</taxon>
        <taxon>Actinomycetes</taxon>
        <taxon>Kitasatosporales</taxon>
        <taxon>Streptomycetaceae</taxon>
        <taxon>Streptomyces</taxon>
    </lineage>
</organism>
<gene>
    <name evidence="1" type="ORF">DWB77_01929</name>
</gene>
<accession>A0A387HAW9</accession>
<reference evidence="1 2" key="1">
    <citation type="submission" date="2018-10" db="EMBL/GenBank/DDBJ databases">
        <title>Relationship between Morphology and Antimicrobial Activity in Streptomyces.</title>
        <authorList>
            <person name="Kang H.J."/>
            <person name="Kim S.B."/>
        </authorList>
    </citation>
    <scope>NUCLEOTIDE SEQUENCE [LARGE SCALE GENOMIC DNA]</scope>
    <source>
        <strain evidence="1 2">BH38</strain>
    </source>
</reference>
<evidence type="ECO:0000313" key="1">
    <source>
        <dbReference type="EMBL" id="AYG79811.1"/>
    </source>
</evidence>
<proteinExistence type="predicted"/>
<protein>
    <recommendedName>
        <fullName evidence="3">XapX domain-containing protein</fullName>
    </recommendedName>
</protein>
<name>A0A387HAW9_9ACTN</name>
<dbReference type="AlphaFoldDB" id="A0A387HAW9"/>
<dbReference type="OrthoDB" id="4302993at2"/>
<dbReference type="RefSeq" id="WP_120720850.1">
    <property type="nucleotide sequence ID" value="NZ_CP032698.1"/>
</dbReference>
<dbReference type="Pfam" id="PF07235">
    <property type="entry name" value="DUF1427"/>
    <property type="match status" value="1"/>
</dbReference>
<evidence type="ECO:0008006" key="3">
    <source>
        <dbReference type="Google" id="ProtNLM"/>
    </source>
</evidence>
<dbReference type="NCBIfam" id="TIGR03510">
    <property type="entry name" value="XapX"/>
    <property type="match status" value="1"/>
</dbReference>
<dbReference type="InterPro" id="IPR009872">
    <property type="entry name" value="DUF1427"/>
</dbReference>
<evidence type="ECO:0000313" key="2">
    <source>
        <dbReference type="Proteomes" id="UP000271554"/>
    </source>
</evidence>